<dbReference type="SUPFAM" id="SSF55729">
    <property type="entry name" value="Acyl-CoA N-acyltransferases (Nat)"/>
    <property type="match status" value="1"/>
</dbReference>
<dbReference type="InterPro" id="IPR051635">
    <property type="entry name" value="SNAT-like"/>
</dbReference>
<dbReference type="AlphaFoldDB" id="A0A921DR05"/>
<dbReference type="PANTHER" id="PTHR10908">
    <property type="entry name" value="SEROTONIN N-ACETYLTRANSFERASE"/>
    <property type="match status" value="1"/>
</dbReference>
<dbReference type="EMBL" id="DYZA01000039">
    <property type="protein sequence ID" value="HJD96453.1"/>
    <property type="molecule type" value="Genomic_DNA"/>
</dbReference>
<evidence type="ECO:0000313" key="4">
    <source>
        <dbReference type="EMBL" id="HJD96453.1"/>
    </source>
</evidence>
<sequence length="165" mass="18706">MFIRHANMDDLAAISHVEKRCFPEAEAATEEEFRERLAAYADHFWLLFDEDGNLVSFIDGMATDEPDLADEMYRNASLHRADGRWQMIFGLNTVPEHRGKGYAASLVRRLVEDSRAKGKKGVVLTCKEYLIPYYASFGFVDEGVSSSTHGNVVWHQMRLLFPSGA</sequence>
<keyword evidence="2" id="KW-0012">Acyltransferase</keyword>
<gene>
    <name evidence="4" type="ORF">K8W16_02250</name>
</gene>
<evidence type="ECO:0000256" key="2">
    <source>
        <dbReference type="ARBA" id="ARBA00023315"/>
    </source>
</evidence>
<dbReference type="Pfam" id="PF00583">
    <property type="entry name" value="Acetyltransf_1"/>
    <property type="match status" value="1"/>
</dbReference>
<dbReference type="CDD" id="cd04301">
    <property type="entry name" value="NAT_SF"/>
    <property type="match status" value="1"/>
</dbReference>
<evidence type="ECO:0000259" key="3">
    <source>
        <dbReference type="PROSITE" id="PS51186"/>
    </source>
</evidence>
<dbReference type="GO" id="GO:0008080">
    <property type="term" value="F:N-acetyltransferase activity"/>
    <property type="evidence" value="ECO:0007669"/>
    <property type="project" value="UniProtKB-ARBA"/>
</dbReference>
<evidence type="ECO:0000313" key="5">
    <source>
        <dbReference type="Proteomes" id="UP000698963"/>
    </source>
</evidence>
<comment type="caution">
    <text evidence="4">The sequence shown here is derived from an EMBL/GenBank/DDBJ whole genome shotgun (WGS) entry which is preliminary data.</text>
</comment>
<dbReference type="Proteomes" id="UP000698963">
    <property type="component" value="Unassembled WGS sequence"/>
</dbReference>
<protein>
    <submittedName>
        <fullName evidence="4">GNAT family N-acetyltransferase</fullName>
    </submittedName>
</protein>
<dbReference type="RefSeq" id="WP_304120778.1">
    <property type="nucleotide sequence ID" value="NZ_DYZA01000039.1"/>
</dbReference>
<accession>A0A921DR05</accession>
<evidence type="ECO:0000256" key="1">
    <source>
        <dbReference type="ARBA" id="ARBA00022679"/>
    </source>
</evidence>
<reference evidence="4" key="2">
    <citation type="submission" date="2021-09" db="EMBL/GenBank/DDBJ databases">
        <authorList>
            <person name="Gilroy R."/>
        </authorList>
    </citation>
    <scope>NUCLEOTIDE SEQUENCE</scope>
    <source>
        <strain evidence="4">ChiGjej2B2-19336</strain>
    </source>
</reference>
<dbReference type="PROSITE" id="PS51186">
    <property type="entry name" value="GNAT"/>
    <property type="match status" value="1"/>
</dbReference>
<keyword evidence="1" id="KW-0808">Transferase</keyword>
<dbReference type="InterPro" id="IPR016181">
    <property type="entry name" value="Acyl_CoA_acyltransferase"/>
</dbReference>
<proteinExistence type="predicted"/>
<dbReference type="InterPro" id="IPR000182">
    <property type="entry name" value="GNAT_dom"/>
</dbReference>
<name>A0A921DR05_9BACT</name>
<dbReference type="PANTHER" id="PTHR10908:SF0">
    <property type="entry name" value="SEROTONIN N-ACETYLTRANSFERASE"/>
    <property type="match status" value="1"/>
</dbReference>
<feature type="domain" description="N-acetyltransferase" evidence="3">
    <location>
        <begin position="1"/>
        <end position="160"/>
    </location>
</feature>
<reference evidence="4" key="1">
    <citation type="journal article" date="2021" name="PeerJ">
        <title>Extensive microbial diversity within the chicken gut microbiome revealed by metagenomics and culture.</title>
        <authorList>
            <person name="Gilroy R."/>
            <person name="Ravi A."/>
            <person name="Getino M."/>
            <person name="Pursley I."/>
            <person name="Horton D.L."/>
            <person name="Alikhan N.F."/>
            <person name="Baker D."/>
            <person name="Gharbi K."/>
            <person name="Hall N."/>
            <person name="Watson M."/>
            <person name="Adriaenssens E.M."/>
            <person name="Foster-Nyarko E."/>
            <person name="Jarju S."/>
            <person name="Secka A."/>
            <person name="Antonio M."/>
            <person name="Oren A."/>
            <person name="Chaudhuri R.R."/>
            <person name="La Ragione R."/>
            <person name="Hildebrand F."/>
            <person name="Pallen M.J."/>
        </authorList>
    </citation>
    <scope>NUCLEOTIDE SEQUENCE</scope>
    <source>
        <strain evidence="4">ChiGjej2B2-19336</strain>
    </source>
</reference>
<dbReference type="Gene3D" id="3.40.630.30">
    <property type="match status" value="1"/>
</dbReference>
<organism evidence="4 5">
    <name type="scientific">Mailhella massiliensis</name>
    <dbReference type="NCBI Taxonomy" id="1903261"/>
    <lineage>
        <taxon>Bacteria</taxon>
        <taxon>Pseudomonadati</taxon>
        <taxon>Thermodesulfobacteriota</taxon>
        <taxon>Desulfovibrionia</taxon>
        <taxon>Desulfovibrionales</taxon>
        <taxon>Desulfovibrionaceae</taxon>
        <taxon>Mailhella</taxon>
    </lineage>
</organism>